<feature type="domain" description="Glycosyl transferase family 25" evidence="1">
    <location>
        <begin position="82"/>
        <end position="249"/>
    </location>
</feature>
<sequence>MPSRLRGRPRGHVTASPIRSPRARQQCYLDTLAACLNAGFWCRQVELLRMLVESASKVMADFACAFEGPGDAPSRKLLPRIPVFYINRSVDTERRAAITGYLRLAQLPAERVTGVEGTAVPSHFRPMFFTGERLHSTLRPGEVGCYASHLTVMQLIVDRDLPYALVLEDDAGLPVDLHARLADVLDNLPADWDFVHVSRDSNRAIKPIAELDDGRRIVRYSRVPEVTTGYLVSRAGARKFLRPMKRYWPIDTDFRQPWLFGLEIYGVAPSLISAGESLGSVIHDLGNHSRQRRGLPIPSRHCWTGNPLHTPEGVVFNFRKLGPSTWARCNAYNSMRRIVAALKLRPLLRWLQLEGTGSRLVGSLAPIRFDRH</sequence>
<comment type="caution">
    <text evidence="2">The sequence shown here is derived from an EMBL/GenBank/DDBJ whole genome shotgun (WGS) entry which is preliminary data.</text>
</comment>
<dbReference type="RefSeq" id="WP_154740653.1">
    <property type="nucleotide sequence ID" value="NZ_WMBQ01000002.1"/>
</dbReference>
<dbReference type="Proteomes" id="UP000440694">
    <property type="component" value="Unassembled WGS sequence"/>
</dbReference>
<reference evidence="2 3" key="1">
    <citation type="submission" date="2019-11" db="EMBL/GenBank/DDBJ databases">
        <title>Identification of a novel strain.</title>
        <authorList>
            <person name="Xu Q."/>
            <person name="Wang G."/>
        </authorList>
    </citation>
    <scope>NUCLEOTIDE SEQUENCE [LARGE SCALE GENOMIC DNA]</scope>
    <source>
        <strain evidence="3">xq</strain>
    </source>
</reference>
<accession>A0A6I3KM32</accession>
<dbReference type="Pfam" id="PF01755">
    <property type="entry name" value="Glyco_transf_25"/>
    <property type="match status" value="1"/>
</dbReference>
<evidence type="ECO:0000313" key="3">
    <source>
        <dbReference type="Proteomes" id="UP000440694"/>
    </source>
</evidence>
<protein>
    <recommendedName>
        <fullName evidence="1">Glycosyl transferase family 25 domain-containing protein</fullName>
    </recommendedName>
</protein>
<dbReference type="EMBL" id="WMBQ01000002">
    <property type="protein sequence ID" value="MTD96204.1"/>
    <property type="molecule type" value="Genomic_DNA"/>
</dbReference>
<evidence type="ECO:0000313" key="2">
    <source>
        <dbReference type="EMBL" id="MTD96204.1"/>
    </source>
</evidence>
<dbReference type="CDD" id="cd06532">
    <property type="entry name" value="Glyco_transf_25"/>
    <property type="match status" value="1"/>
</dbReference>
<keyword evidence="3" id="KW-1185">Reference proteome</keyword>
<dbReference type="InterPro" id="IPR002654">
    <property type="entry name" value="Glyco_trans_25"/>
</dbReference>
<proteinExistence type="predicted"/>
<organism evidence="2 3">
    <name type="scientific">Hyphomicrobium album</name>
    <dbReference type="NCBI Taxonomy" id="2665159"/>
    <lineage>
        <taxon>Bacteria</taxon>
        <taxon>Pseudomonadati</taxon>
        <taxon>Pseudomonadota</taxon>
        <taxon>Alphaproteobacteria</taxon>
        <taxon>Hyphomicrobiales</taxon>
        <taxon>Hyphomicrobiaceae</taxon>
        <taxon>Hyphomicrobium</taxon>
    </lineage>
</organism>
<gene>
    <name evidence="2" type="ORF">GIW81_17840</name>
</gene>
<evidence type="ECO:0000259" key="1">
    <source>
        <dbReference type="Pfam" id="PF01755"/>
    </source>
</evidence>
<dbReference type="AlphaFoldDB" id="A0A6I3KM32"/>
<name>A0A6I3KM32_9HYPH</name>